<sequence length="155" mass="17926">MTPNGKTAKIPHPIWSYGLVFSQFALIALLTYLSFPWSLDYWVLVIQSAAIFLGLWALKSMHLGHFNIIPDPMPEIDLVTTGPYRFIRHPMYASILYFFAPVAISENRAAIWVPFLLLALTLILKLSYEEALLKRKLQDYALYQEKTCRLLPYLF</sequence>
<dbReference type="RefSeq" id="WP_173285606.1">
    <property type="nucleotide sequence ID" value="NZ_CP054020.1"/>
</dbReference>
<accession>A0A7D4NRY6</accession>
<name>A0A7D4NRY6_9GAMM</name>
<gene>
    <name evidence="6" type="ORF">HQN79_08565</name>
</gene>
<evidence type="ECO:0000256" key="5">
    <source>
        <dbReference type="SAM" id="Phobius"/>
    </source>
</evidence>
<proteinExistence type="predicted"/>
<dbReference type="Gene3D" id="1.20.120.1630">
    <property type="match status" value="1"/>
</dbReference>
<evidence type="ECO:0000313" key="6">
    <source>
        <dbReference type="EMBL" id="QKI89617.1"/>
    </source>
</evidence>
<evidence type="ECO:0000256" key="3">
    <source>
        <dbReference type="ARBA" id="ARBA00022989"/>
    </source>
</evidence>
<dbReference type="InterPro" id="IPR007318">
    <property type="entry name" value="Phopholipid_MeTrfase"/>
</dbReference>
<dbReference type="PANTHER" id="PTHR43847">
    <property type="entry name" value="BLL3993 PROTEIN"/>
    <property type="match status" value="1"/>
</dbReference>
<dbReference type="PANTHER" id="PTHR43847:SF1">
    <property type="entry name" value="BLL3993 PROTEIN"/>
    <property type="match status" value="1"/>
</dbReference>
<dbReference type="Proteomes" id="UP000504724">
    <property type="component" value="Chromosome"/>
</dbReference>
<comment type="subcellular location">
    <subcellularLocation>
        <location evidence="1">Endomembrane system</location>
        <topology evidence="1">Multi-pass membrane protein</topology>
    </subcellularLocation>
</comment>
<keyword evidence="2 5" id="KW-0812">Transmembrane</keyword>
<dbReference type="AlphaFoldDB" id="A0A7D4NRY6"/>
<feature type="transmembrane region" description="Helical" evidence="5">
    <location>
        <begin position="14"/>
        <end position="35"/>
    </location>
</feature>
<dbReference type="Pfam" id="PF04191">
    <property type="entry name" value="PEMT"/>
    <property type="match status" value="1"/>
</dbReference>
<organism evidence="6 7">
    <name type="scientific">Thiomicrorhabdus xiamenensis</name>
    <dbReference type="NCBI Taxonomy" id="2739063"/>
    <lineage>
        <taxon>Bacteria</taxon>
        <taxon>Pseudomonadati</taxon>
        <taxon>Pseudomonadota</taxon>
        <taxon>Gammaproteobacteria</taxon>
        <taxon>Thiotrichales</taxon>
        <taxon>Piscirickettsiaceae</taxon>
        <taxon>Thiomicrorhabdus</taxon>
    </lineage>
</organism>
<keyword evidence="4 5" id="KW-0472">Membrane</keyword>
<evidence type="ECO:0000256" key="2">
    <source>
        <dbReference type="ARBA" id="ARBA00022692"/>
    </source>
</evidence>
<reference evidence="6 7" key="1">
    <citation type="submission" date="2020-05" db="EMBL/GenBank/DDBJ databases">
        <title>Thiomicrorhabdus sediminis sp.nov. and Thiomicrorhabdus xiamenensis sp.nov., novel sulfur-oxidizing bacteria isolated from coastal sediment.</title>
        <authorList>
            <person name="Liu X."/>
        </authorList>
    </citation>
    <scope>NUCLEOTIDE SEQUENCE [LARGE SCALE GENOMIC DNA]</scope>
    <source>
        <strain evidence="6 7">G2</strain>
    </source>
</reference>
<feature type="transmembrane region" description="Helical" evidence="5">
    <location>
        <begin position="110"/>
        <end position="128"/>
    </location>
</feature>
<evidence type="ECO:0008006" key="8">
    <source>
        <dbReference type="Google" id="ProtNLM"/>
    </source>
</evidence>
<keyword evidence="3 5" id="KW-1133">Transmembrane helix</keyword>
<dbReference type="InterPro" id="IPR052527">
    <property type="entry name" value="Metal_cation-efflux_comp"/>
</dbReference>
<dbReference type="KEGG" id="txa:HQN79_08565"/>
<keyword evidence="7" id="KW-1185">Reference proteome</keyword>
<evidence type="ECO:0000313" key="7">
    <source>
        <dbReference type="Proteomes" id="UP000504724"/>
    </source>
</evidence>
<evidence type="ECO:0000256" key="4">
    <source>
        <dbReference type="ARBA" id="ARBA00023136"/>
    </source>
</evidence>
<evidence type="ECO:0000256" key="1">
    <source>
        <dbReference type="ARBA" id="ARBA00004127"/>
    </source>
</evidence>
<protein>
    <recommendedName>
        <fullName evidence="8">Protein-S-isoprenylcysteine O-methyltransferase Ste14</fullName>
    </recommendedName>
</protein>
<feature type="transmembrane region" description="Helical" evidence="5">
    <location>
        <begin position="41"/>
        <end position="58"/>
    </location>
</feature>
<feature type="transmembrane region" description="Helical" evidence="5">
    <location>
        <begin position="86"/>
        <end position="104"/>
    </location>
</feature>
<dbReference type="GO" id="GO:0012505">
    <property type="term" value="C:endomembrane system"/>
    <property type="evidence" value="ECO:0007669"/>
    <property type="project" value="UniProtKB-SubCell"/>
</dbReference>
<dbReference type="EMBL" id="CP054020">
    <property type="protein sequence ID" value="QKI89617.1"/>
    <property type="molecule type" value="Genomic_DNA"/>
</dbReference>